<keyword evidence="5" id="KW-0723">Serine/threonine-protein kinase</keyword>
<dbReference type="Gene3D" id="1.10.510.10">
    <property type="entry name" value="Transferase(Phosphotransferase) domain 1"/>
    <property type="match status" value="1"/>
</dbReference>
<comment type="caution">
    <text evidence="18">The sequence shown here is derived from an EMBL/GenBank/DDBJ whole genome shotgun (WGS) entry which is preliminary data.</text>
</comment>
<evidence type="ECO:0000256" key="13">
    <source>
        <dbReference type="ARBA" id="ARBA00023136"/>
    </source>
</evidence>
<keyword evidence="13" id="KW-0472">Membrane</keyword>
<dbReference type="InterPro" id="IPR011009">
    <property type="entry name" value="Kinase-like_dom_sf"/>
</dbReference>
<dbReference type="Proteomes" id="UP000235145">
    <property type="component" value="Unassembled WGS sequence"/>
</dbReference>
<keyword evidence="11 16" id="KW-0067">ATP-binding</keyword>
<keyword evidence="6" id="KW-0808">Transferase</keyword>
<dbReference type="GO" id="GO:0004714">
    <property type="term" value="F:transmembrane receptor protein tyrosine kinase activity"/>
    <property type="evidence" value="ECO:0007669"/>
    <property type="project" value="InterPro"/>
</dbReference>
<dbReference type="FunFam" id="1.10.510.10:FF:000240">
    <property type="entry name" value="Lectin-domain containing receptor kinase A4.3"/>
    <property type="match status" value="1"/>
</dbReference>
<dbReference type="Pfam" id="PF14299">
    <property type="entry name" value="PP2"/>
    <property type="match status" value="1"/>
</dbReference>
<evidence type="ECO:0000256" key="11">
    <source>
        <dbReference type="ARBA" id="ARBA00022840"/>
    </source>
</evidence>
<evidence type="ECO:0000256" key="2">
    <source>
        <dbReference type="ARBA" id="ARBA00008536"/>
    </source>
</evidence>
<dbReference type="InterPro" id="IPR017441">
    <property type="entry name" value="Protein_kinase_ATP_BS"/>
</dbReference>
<protein>
    <recommendedName>
        <fullName evidence="17">Protein kinase domain-containing protein</fullName>
    </recommendedName>
</protein>
<keyword evidence="14" id="KW-0675">Receptor</keyword>
<dbReference type="InterPro" id="IPR001245">
    <property type="entry name" value="Ser-Thr/Tyr_kinase_cat_dom"/>
</dbReference>
<evidence type="ECO:0000256" key="12">
    <source>
        <dbReference type="ARBA" id="ARBA00022989"/>
    </source>
</evidence>
<dbReference type="InterPro" id="IPR000719">
    <property type="entry name" value="Prot_kinase_dom"/>
</dbReference>
<feature type="domain" description="Protein kinase" evidence="17">
    <location>
        <begin position="21"/>
        <end position="297"/>
    </location>
</feature>
<organism evidence="18 19">
    <name type="scientific">Lactuca sativa</name>
    <name type="common">Garden lettuce</name>
    <dbReference type="NCBI Taxonomy" id="4236"/>
    <lineage>
        <taxon>Eukaryota</taxon>
        <taxon>Viridiplantae</taxon>
        <taxon>Streptophyta</taxon>
        <taxon>Embryophyta</taxon>
        <taxon>Tracheophyta</taxon>
        <taxon>Spermatophyta</taxon>
        <taxon>Magnoliopsida</taxon>
        <taxon>eudicotyledons</taxon>
        <taxon>Gunneridae</taxon>
        <taxon>Pentapetalae</taxon>
        <taxon>asterids</taxon>
        <taxon>campanulids</taxon>
        <taxon>Asterales</taxon>
        <taxon>Asteraceae</taxon>
        <taxon>Cichorioideae</taxon>
        <taxon>Cichorieae</taxon>
        <taxon>Lactucinae</taxon>
        <taxon>Lactuca</taxon>
    </lineage>
</organism>
<dbReference type="GO" id="GO:0004672">
    <property type="term" value="F:protein kinase activity"/>
    <property type="evidence" value="ECO:0000318"/>
    <property type="project" value="GO_Central"/>
</dbReference>
<dbReference type="FunFam" id="3.30.200.20:FF:000039">
    <property type="entry name" value="receptor-like protein kinase FERONIA"/>
    <property type="match status" value="1"/>
</dbReference>
<evidence type="ECO:0000313" key="18">
    <source>
        <dbReference type="EMBL" id="KAJ0207684.1"/>
    </source>
</evidence>
<proteinExistence type="inferred from homology"/>
<sequence>MREFQHLKIHLEAIKSATSNFDNSKLIGKGGFGNVYEGVLSDSYGEEMVAFKRLDRNYGQGDPEFWKEILILSSYTHENLISLLGFCNEDGQKILVYDRASRGSLDRHLSATTLTWRQRLKICLGAATGLCYLHDPKESQQRVIHRDIKSSNILIGENWNAKVSDMGLSKLGPANQKHTILISNVVGTIGYIDPVYMETCILTKESDVYSFGVVLFEVLCGRLCFEYKNGRFQSLVGMWKKSYKQKKLNEIIFEDLKQQMDQRSLETFSDIAYRCLQKSREQRPMISHVVEKLEIALRFQEIGDHVEPLMDYEEIIKTAVPSLANSSTEELKMHLLKGISVDKGTTWFINENGEHCEMIFARKCLEAIRKPEAPFDYCTDYAERHLKEDNGKSPKILEAIKLRGYNRGNKVRLSSRNIRPFFYKEFKTHVIAQFLSLHATYTVNLFFFLDPKLKYTDCDVILKYILAGETKHSTSYLADDVGDGWLIAELYQFTSTTRTIELEITFESSHSIAVNSIVFLPLERVEDKAREEDEKVSILESDTDWELNLPHDWVEIFCWSKDALQCTTKNELYSILCKGIPMNDGELWFSLAKNGKKCFLQSATLALDQKGWSWTSSPESRFKLVAFDPVFDSFHIYCRPRMQSLGTNYAAYLVYKLQETHFWHEPPVRVRSDKYANVYSWYIYLLSPRTPVIKPKAYQNTHNPLSRPKILKGLPQKRNDGWMEVQVLEYQFGDAYERFVDEKFGHDLHLTFYDTPSFGMKGLIVQGIEYRPII</sequence>
<reference evidence="18 19" key="1">
    <citation type="journal article" date="2017" name="Nat. Commun.">
        <title>Genome assembly with in vitro proximity ligation data and whole-genome triplication in lettuce.</title>
        <authorList>
            <person name="Reyes-Chin-Wo S."/>
            <person name="Wang Z."/>
            <person name="Yang X."/>
            <person name="Kozik A."/>
            <person name="Arikit S."/>
            <person name="Song C."/>
            <person name="Xia L."/>
            <person name="Froenicke L."/>
            <person name="Lavelle D.O."/>
            <person name="Truco M.J."/>
            <person name="Xia R."/>
            <person name="Zhu S."/>
            <person name="Xu C."/>
            <person name="Xu H."/>
            <person name="Xu X."/>
            <person name="Cox K."/>
            <person name="Korf I."/>
            <person name="Meyers B.C."/>
            <person name="Michelmore R.W."/>
        </authorList>
    </citation>
    <scope>NUCLEOTIDE SEQUENCE [LARGE SCALE GENOMIC DNA]</scope>
    <source>
        <strain evidence="19">cv. Salinas</strain>
        <tissue evidence="18">Seedlings</tissue>
    </source>
</reference>
<dbReference type="PROSITE" id="PS00108">
    <property type="entry name" value="PROTEIN_KINASE_ST"/>
    <property type="match status" value="1"/>
</dbReference>
<dbReference type="InterPro" id="IPR008271">
    <property type="entry name" value="Ser/Thr_kinase_AS"/>
</dbReference>
<evidence type="ECO:0000256" key="1">
    <source>
        <dbReference type="ARBA" id="ARBA00004251"/>
    </source>
</evidence>
<evidence type="ECO:0000256" key="15">
    <source>
        <dbReference type="ARBA" id="ARBA00023180"/>
    </source>
</evidence>
<evidence type="ECO:0000256" key="14">
    <source>
        <dbReference type="ARBA" id="ARBA00023170"/>
    </source>
</evidence>
<keyword evidence="15" id="KW-0325">Glycoprotein</keyword>
<dbReference type="SMART" id="SM00220">
    <property type="entry name" value="S_TKc"/>
    <property type="match status" value="1"/>
</dbReference>
<dbReference type="SUPFAM" id="SSF56112">
    <property type="entry name" value="Protein kinase-like (PK-like)"/>
    <property type="match status" value="1"/>
</dbReference>
<dbReference type="PROSITE" id="PS50011">
    <property type="entry name" value="PROTEIN_KINASE_DOM"/>
    <property type="match status" value="1"/>
</dbReference>
<evidence type="ECO:0000256" key="7">
    <source>
        <dbReference type="ARBA" id="ARBA00022692"/>
    </source>
</evidence>
<evidence type="ECO:0000256" key="9">
    <source>
        <dbReference type="ARBA" id="ARBA00022741"/>
    </source>
</evidence>
<dbReference type="EMBL" id="NBSK02000005">
    <property type="protein sequence ID" value="KAJ0207684.1"/>
    <property type="molecule type" value="Genomic_DNA"/>
</dbReference>
<name>A0A9R1XCT9_LACSA</name>
<comment type="similarity">
    <text evidence="2">In the N-terminal section; belongs to the leguminous lectin family.</text>
</comment>
<keyword evidence="8" id="KW-0732">Signal</keyword>
<dbReference type="InterPro" id="IPR045272">
    <property type="entry name" value="ANXUR1/2-like"/>
</dbReference>
<dbReference type="GO" id="GO:0002229">
    <property type="term" value="P:defense response to oomycetes"/>
    <property type="evidence" value="ECO:0007669"/>
    <property type="project" value="UniProtKB-ARBA"/>
</dbReference>
<evidence type="ECO:0000256" key="10">
    <source>
        <dbReference type="ARBA" id="ARBA00022777"/>
    </source>
</evidence>
<keyword evidence="4" id="KW-1003">Cell membrane</keyword>
<dbReference type="Gene3D" id="3.30.200.20">
    <property type="entry name" value="Phosphorylase Kinase, domain 1"/>
    <property type="match status" value="1"/>
</dbReference>
<accession>A0A9R1XCT9</accession>
<evidence type="ECO:0000256" key="16">
    <source>
        <dbReference type="PROSITE-ProRule" id="PRU10141"/>
    </source>
</evidence>
<dbReference type="GO" id="GO:0005524">
    <property type="term" value="F:ATP binding"/>
    <property type="evidence" value="ECO:0007669"/>
    <property type="project" value="UniProtKB-UniRule"/>
</dbReference>
<keyword evidence="7" id="KW-0812">Transmembrane</keyword>
<evidence type="ECO:0000256" key="3">
    <source>
        <dbReference type="ARBA" id="ARBA00010217"/>
    </source>
</evidence>
<keyword evidence="19" id="KW-1185">Reference proteome</keyword>
<dbReference type="AlphaFoldDB" id="A0A9R1XCT9"/>
<evidence type="ECO:0000256" key="4">
    <source>
        <dbReference type="ARBA" id="ARBA00022475"/>
    </source>
</evidence>
<dbReference type="InterPro" id="IPR025886">
    <property type="entry name" value="PP2-like"/>
</dbReference>
<evidence type="ECO:0000259" key="17">
    <source>
        <dbReference type="PROSITE" id="PS50011"/>
    </source>
</evidence>
<comment type="similarity">
    <text evidence="3">In the C-terminal section; belongs to the protein kinase superfamily. Ser/Thr protein kinase family.</text>
</comment>
<dbReference type="Pfam" id="PF07714">
    <property type="entry name" value="PK_Tyr_Ser-Thr"/>
    <property type="match status" value="1"/>
</dbReference>
<feature type="binding site" evidence="16">
    <location>
        <position position="52"/>
    </location>
    <ligand>
        <name>ATP</name>
        <dbReference type="ChEBI" id="CHEBI:30616"/>
    </ligand>
</feature>
<dbReference type="PROSITE" id="PS00107">
    <property type="entry name" value="PROTEIN_KINASE_ATP"/>
    <property type="match status" value="1"/>
</dbReference>
<evidence type="ECO:0000313" key="19">
    <source>
        <dbReference type="Proteomes" id="UP000235145"/>
    </source>
</evidence>
<dbReference type="GO" id="GO:0005886">
    <property type="term" value="C:plasma membrane"/>
    <property type="evidence" value="ECO:0000318"/>
    <property type="project" value="GO_Central"/>
</dbReference>
<evidence type="ECO:0000256" key="5">
    <source>
        <dbReference type="ARBA" id="ARBA00022527"/>
    </source>
</evidence>
<keyword evidence="12" id="KW-1133">Transmembrane helix</keyword>
<comment type="subcellular location">
    <subcellularLocation>
        <location evidence="1">Cell membrane</location>
        <topology evidence="1">Single-pass type I membrane protein</topology>
    </subcellularLocation>
</comment>
<evidence type="ECO:0000256" key="6">
    <source>
        <dbReference type="ARBA" id="ARBA00022679"/>
    </source>
</evidence>
<evidence type="ECO:0000256" key="8">
    <source>
        <dbReference type="ARBA" id="ARBA00022729"/>
    </source>
</evidence>
<keyword evidence="9 16" id="KW-0547">Nucleotide-binding</keyword>
<dbReference type="PANTHER" id="PTHR27003:SF338">
    <property type="entry name" value="TYROSINE-PROTEIN KINASE, NON-RECEPTOR JAK_TYK2-RELATED"/>
    <property type="match status" value="1"/>
</dbReference>
<dbReference type="GO" id="GO:0004674">
    <property type="term" value="F:protein serine/threonine kinase activity"/>
    <property type="evidence" value="ECO:0007669"/>
    <property type="project" value="UniProtKB-KW"/>
</dbReference>
<keyword evidence="10" id="KW-0418">Kinase</keyword>
<dbReference type="PANTHER" id="PTHR27003">
    <property type="entry name" value="OS07G0166700 PROTEIN"/>
    <property type="match status" value="1"/>
</dbReference>
<gene>
    <name evidence="18" type="ORF">LSAT_V11C500251150</name>
</gene>